<dbReference type="RefSeq" id="WP_090749475.1">
    <property type="nucleotide sequence ID" value="NZ_CZQA01000009.1"/>
</dbReference>
<keyword evidence="3" id="KW-1185">Reference proteome</keyword>
<evidence type="ECO:0000313" key="3">
    <source>
        <dbReference type="Proteomes" id="UP000199032"/>
    </source>
</evidence>
<gene>
    <name evidence="2" type="ORF">COMA1_30335</name>
</gene>
<dbReference type="AlphaFoldDB" id="A0A0S4LH81"/>
<accession>A0A0S4LH81</accession>
<dbReference type="GO" id="GO:0016491">
    <property type="term" value="F:oxidoreductase activity"/>
    <property type="evidence" value="ECO:0007669"/>
    <property type="project" value="InterPro"/>
</dbReference>
<dbReference type="Proteomes" id="UP000199032">
    <property type="component" value="Unassembled WGS sequence"/>
</dbReference>
<dbReference type="OrthoDB" id="9799122at2"/>
<dbReference type="Pfam" id="PF01323">
    <property type="entry name" value="DSBA"/>
    <property type="match status" value="1"/>
</dbReference>
<proteinExistence type="predicted"/>
<dbReference type="InterPro" id="IPR001853">
    <property type="entry name" value="DSBA-like_thioredoxin_dom"/>
</dbReference>
<dbReference type="SUPFAM" id="SSF52833">
    <property type="entry name" value="Thioredoxin-like"/>
    <property type="match status" value="1"/>
</dbReference>
<feature type="domain" description="DSBA-like thioredoxin" evidence="1">
    <location>
        <begin position="10"/>
        <end position="141"/>
    </location>
</feature>
<dbReference type="Gene3D" id="3.40.30.10">
    <property type="entry name" value="Glutaredoxin"/>
    <property type="match status" value="1"/>
</dbReference>
<organism evidence="2 3">
    <name type="scientific">Candidatus Nitrospira nitrosa</name>
    <dbReference type="NCBI Taxonomy" id="1742972"/>
    <lineage>
        <taxon>Bacteria</taxon>
        <taxon>Pseudomonadati</taxon>
        <taxon>Nitrospirota</taxon>
        <taxon>Nitrospiria</taxon>
        <taxon>Nitrospirales</taxon>
        <taxon>Nitrospiraceae</taxon>
        <taxon>Nitrospira</taxon>
    </lineage>
</organism>
<sequence length="191" mass="21323">MEPQSTAERVILYGDFNCPFCYALHERLHDVGVIDRCEWRGVQHAPQLPRPMKPWSGSLGAELRHEVTMVQRLAPGLPIALPPGKPNTLPAIEQAIALLQKEAKVGMDFVRRTYRAFWCDGQDISDPKVLKELAEGHVVDDGDGHNHVLAQKWETAWHATGQNGVPLLVSPEGDLLVGCVPIEHVRQFFQV</sequence>
<dbReference type="EMBL" id="CZQA01000009">
    <property type="protein sequence ID" value="CUS36951.1"/>
    <property type="molecule type" value="Genomic_DNA"/>
</dbReference>
<dbReference type="STRING" id="1742972.COMA1_30335"/>
<reference evidence="2 3" key="1">
    <citation type="submission" date="2015-10" db="EMBL/GenBank/DDBJ databases">
        <authorList>
            <person name="Gilbert D.G."/>
        </authorList>
    </citation>
    <scope>NUCLEOTIDE SEQUENCE [LARGE SCALE GENOMIC DNA]</scope>
    <source>
        <strain evidence="2">COMA1</strain>
    </source>
</reference>
<dbReference type="InterPro" id="IPR036249">
    <property type="entry name" value="Thioredoxin-like_sf"/>
</dbReference>
<evidence type="ECO:0000259" key="1">
    <source>
        <dbReference type="Pfam" id="PF01323"/>
    </source>
</evidence>
<name>A0A0S4LH81_9BACT</name>
<evidence type="ECO:0000313" key="2">
    <source>
        <dbReference type="EMBL" id="CUS36951.1"/>
    </source>
</evidence>
<protein>
    <recommendedName>
        <fullName evidence="1">DSBA-like thioredoxin domain-containing protein</fullName>
    </recommendedName>
</protein>